<dbReference type="InterPro" id="IPR036661">
    <property type="entry name" value="Luciferase-like_sf"/>
</dbReference>
<dbReference type="PANTHER" id="PTHR43244">
    <property type="match status" value="1"/>
</dbReference>
<evidence type="ECO:0000313" key="2">
    <source>
        <dbReference type="EMBL" id="CAB4894625.1"/>
    </source>
</evidence>
<sequence length="316" mass="34482">MREVGASAVIVALMTKPLDIGRLGLWTWTLDAQPMSKSLEAVNEIESLGFSTVWIPEAVGREPFAHAGLLLGATKNLIVGTGIASMQARSAATMQAGQKTLTEAFPDRFLLGIGTSHGNMAKAIHKKVYERPYSTMVEYLDSMDSGMFMAAQPTMPTHRILAALGPKMLKLAGERSDGAHPYFTTPDHTAVAREIMGAGPTLAPELAVIFETDASKARTIARNYMGTYTRLPNYANNLLRSGFTEADIKNEHGVQSDRLVDAICTWGTLDTIRKRIQDHYDAGASHVCVQVLTEDFVSLPSAEWRELATLIPEFKN</sequence>
<organism evidence="2">
    <name type="scientific">freshwater metagenome</name>
    <dbReference type="NCBI Taxonomy" id="449393"/>
    <lineage>
        <taxon>unclassified sequences</taxon>
        <taxon>metagenomes</taxon>
        <taxon>ecological metagenomes</taxon>
    </lineage>
</organism>
<reference evidence="2" key="1">
    <citation type="submission" date="2020-05" db="EMBL/GenBank/DDBJ databases">
        <authorList>
            <person name="Chiriac C."/>
            <person name="Salcher M."/>
            <person name="Ghai R."/>
            <person name="Kavagutti S V."/>
        </authorList>
    </citation>
    <scope>NUCLEOTIDE SEQUENCE</scope>
</reference>
<dbReference type="InterPro" id="IPR019922">
    <property type="entry name" value="Lucif-like_OxRdatse_MSMEG_4141"/>
</dbReference>
<dbReference type="PANTHER" id="PTHR43244:SF2">
    <property type="entry name" value="CONSERVED HYPOTHETICAL ALANINE AND PROLINE-RICH PROTEIN"/>
    <property type="match status" value="1"/>
</dbReference>
<dbReference type="EMBL" id="CAFBNR010000008">
    <property type="protein sequence ID" value="CAB4956346.1"/>
    <property type="molecule type" value="Genomic_DNA"/>
</dbReference>
<dbReference type="Gene3D" id="3.20.20.30">
    <property type="entry name" value="Luciferase-like domain"/>
    <property type="match status" value="1"/>
</dbReference>
<dbReference type="InterPro" id="IPR011251">
    <property type="entry name" value="Luciferase-like_dom"/>
</dbReference>
<dbReference type="InterPro" id="IPR050564">
    <property type="entry name" value="F420-G6PD/mer"/>
</dbReference>
<dbReference type="AlphaFoldDB" id="A0A6J7FMM8"/>
<evidence type="ECO:0000259" key="1">
    <source>
        <dbReference type="Pfam" id="PF00296"/>
    </source>
</evidence>
<dbReference type="GO" id="GO:0016705">
    <property type="term" value="F:oxidoreductase activity, acting on paired donors, with incorporation or reduction of molecular oxygen"/>
    <property type="evidence" value="ECO:0007669"/>
    <property type="project" value="InterPro"/>
</dbReference>
<evidence type="ECO:0000313" key="3">
    <source>
        <dbReference type="EMBL" id="CAB4956346.1"/>
    </source>
</evidence>
<dbReference type="Pfam" id="PF00296">
    <property type="entry name" value="Bac_luciferase"/>
    <property type="match status" value="1"/>
</dbReference>
<gene>
    <name evidence="2" type="ORF">UFOPK3573_00318</name>
    <name evidence="3" type="ORF">UFOPK3879_00284</name>
</gene>
<proteinExistence type="predicted"/>
<name>A0A6J7FMM8_9ZZZZ</name>
<dbReference type="EMBL" id="CAFBMJ010000013">
    <property type="protein sequence ID" value="CAB4894625.1"/>
    <property type="molecule type" value="Genomic_DNA"/>
</dbReference>
<dbReference type="NCBIfam" id="TIGR03620">
    <property type="entry name" value="F420_MSMEG_4141"/>
    <property type="match status" value="1"/>
</dbReference>
<dbReference type="SUPFAM" id="SSF51679">
    <property type="entry name" value="Bacterial luciferase-like"/>
    <property type="match status" value="1"/>
</dbReference>
<accession>A0A6J7FMM8</accession>
<feature type="domain" description="Luciferase-like" evidence="1">
    <location>
        <begin position="30"/>
        <end position="286"/>
    </location>
</feature>
<protein>
    <submittedName>
        <fullName evidence="2">Unannotated protein</fullName>
    </submittedName>
</protein>